<evidence type="ECO:0000313" key="4">
    <source>
        <dbReference type="Proteomes" id="UP000534306"/>
    </source>
</evidence>
<comment type="caution">
    <text evidence="3">The sequence shown here is derived from an EMBL/GenBank/DDBJ whole genome shotgun (WGS) entry which is preliminary data.</text>
</comment>
<dbReference type="AlphaFoldDB" id="A0A7Y4P3P5"/>
<feature type="transmembrane region" description="Helical" evidence="1">
    <location>
        <begin position="106"/>
        <end position="126"/>
    </location>
</feature>
<evidence type="ECO:0000313" key="3">
    <source>
        <dbReference type="EMBL" id="NOL44374.1"/>
    </source>
</evidence>
<dbReference type="Proteomes" id="UP000534306">
    <property type="component" value="Unassembled WGS sequence"/>
</dbReference>
<organism evidence="3 4">
    <name type="scientific">Kribbella sandramycini</name>
    <dbReference type="NCBI Taxonomy" id="60450"/>
    <lineage>
        <taxon>Bacteria</taxon>
        <taxon>Bacillati</taxon>
        <taxon>Actinomycetota</taxon>
        <taxon>Actinomycetes</taxon>
        <taxon>Propionibacteriales</taxon>
        <taxon>Kribbellaceae</taxon>
        <taxon>Kribbella</taxon>
    </lineage>
</organism>
<keyword evidence="1" id="KW-0812">Transmembrane</keyword>
<reference evidence="2 5" key="2">
    <citation type="submission" date="2020-08" db="EMBL/GenBank/DDBJ databases">
        <title>Sequencing the genomes of 1000 actinobacteria strains.</title>
        <authorList>
            <person name="Klenk H.-P."/>
        </authorList>
    </citation>
    <scope>NUCLEOTIDE SEQUENCE [LARGE SCALE GENOMIC DNA]</scope>
    <source>
        <strain evidence="2 5">DSM 15626</strain>
    </source>
</reference>
<gene>
    <name evidence="2" type="ORF">HNR71_007368</name>
    <name evidence="3" type="ORF">HPO96_29420</name>
</gene>
<evidence type="ECO:0000313" key="5">
    <source>
        <dbReference type="Proteomes" id="UP000553957"/>
    </source>
</evidence>
<sequence>MTPDDSAFLTDLRRLKADTGLSYRQLERNAAKLGDTLPASTAATMLNRKTLPRKDLLRTYLRACGLTAPQQTPYLKTHTNLTTPTPAALPEPARPLRRPRLARRQLVLAAAALLIAFTTGTLSAVLPAEAVAEQESYAATPRLSRCGP</sequence>
<name>A0A7Y4P3P5_9ACTN</name>
<dbReference type="RefSeq" id="WP_171677614.1">
    <property type="nucleotide sequence ID" value="NZ_BAAAGT010000009.1"/>
</dbReference>
<evidence type="ECO:0000313" key="2">
    <source>
        <dbReference type="EMBL" id="MBB6571731.1"/>
    </source>
</evidence>
<protein>
    <recommendedName>
        <fullName evidence="6">Helix-turn-helix protein</fullName>
    </recommendedName>
</protein>
<keyword evidence="1" id="KW-0472">Membrane</keyword>
<proteinExistence type="predicted"/>
<evidence type="ECO:0008006" key="6">
    <source>
        <dbReference type="Google" id="ProtNLM"/>
    </source>
</evidence>
<keyword evidence="1" id="KW-1133">Transmembrane helix</keyword>
<dbReference type="EMBL" id="JABJRC010000008">
    <property type="protein sequence ID" value="NOL44374.1"/>
    <property type="molecule type" value="Genomic_DNA"/>
</dbReference>
<evidence type="ECO:0000256" key="1">
    <source>
        <dbReference type="SAM" id="Phobius"/>
    </source>
</evidence>
<keyword evidence="4" id="KW-1185">Reference proteome</keyword>
<dbReference type="Proteomes" id="UP000553957">
    <property type="component" value="Unassembled WGS sequence"/>
</dbReference>
<reference evidence="3 4" key="1">
    <citation type="submission" date="2020-05" db="EMBL/GenBank/DDBJ databases">
        <title>Genome sequence of Kribbella sandramycini ATCC 39419.</title>
        <authorList>
            <person name="Maclea K.S."/>
            <person name="Fair J.L."/>
        </authorList>
    </citation>
    <scope>NUCLEOTIDE SEQUENCE [LARGE SCALE GENOMIC DNA]</scope>
    <source>
        <strain evidence="3 4">ATCC 39419</strain>
    </source>
</reference>
<dbReference type="EMBL" id="JACHKF010000001">
    <property type="protein sequence ID" value="MBB6571731.1"/>
    <property type="molecule type" value="Genomic_DNA"/>
</dbReference>
<accession>A0A7Y4P3P5</accession>